<dbReference type="Proteomes" id="UP001597012">
    <property type="component" value="Unassembled WGS sequence"/>
</dbReference>
<evidence type="ECO:0000313" key="4">
    <source>
        <dbReference type="Proteomes" id="UP001597012"/>
    </source>
</evidence>
<dbReference type="EMBL" id="JBHTHY010000003">
    <property type="protein sequence ID" value="MFD0796204.1"/>
    <property type="molecule type" value="Genomic_DNA"/>
</dbReference>
<organism evidence="3 4">
    <name type="scientific">Maribacter chungangensis</name>
    <dbReference type="NCBI Taxonomy" id="1069117"/>
    <lineage>
        <taxon>Bacteria</taxon>
        <taxon>Pseudomonadati</taxon>
        <taxon>Bacteroidota</taxon>
        <taxon>Flavobacteriia</taxon>
        <taxon>Flavobacteriales</taxon>
        <taxon>Flavobacteriaceae</taxon>
        <taxon>Maribacter</taxon>
    </lineage>
</organism>
<dbReference type="Gene3D" id="3.90.930.1">
    <property type="match status" value="1"/>
</dbReference>
<evidence type="ECO:0000256" key="1">
    <source>
        <dbReference type="SAM" id="MobiDB-lite"/>
    </source>
</evidence>
<reference evidence="4" key="1">
    <citation type="journal article" date="2019" name="Int. J. Syst. Evol. Microbiol.">
        <title>The Global Catalogue of Microorganisms (GCM) 10K type strain sequencing project: providing services to taxonomists for standard genome sequencing and annotation.</title>
        <authorList>
            <consortium name="The Broad Institute Genomics Platform"/>
            <consortium name="The Broad Institute Genome Sequencing Center for Infectious Disease"/>
            <person name="Wu L."/>
            <person name="Ma J."/>
        </authorList>
    </citation>
    <scope>NUCLEOTIDE SEQUENCE [LARGE SCALE GENOMIC DNA]</scope>
    <source>
        <strain evidence="4">CCUG 61948</strain>
    </source>
</reference>
<protein>
    <submittedName>
        <fullName evidence="3">Uncharacterized protein</fullName>
    </submittedName>
</protein>
<keyword evidence="4" id="KW-1185">Reference proteome</keyword>
<feature type="region of interest" description="Disordered" evidence="1">
    <location>
        <begin position="21"/>
        <end position="42"/>
    </location>
</feature>
<evidence type="ECO:0000256" key="2">
    <source>
        <dbReference type="SAM" id="SignalP"/>
    </source>
</evidence>
<dbReference type="RefSeq" id="WP_379931889.1">
    <property type="nucleotide sequence ID" value="NZ_JBHTHY010000003.1"/>
</dbReference>
<feature type="chain" id="PRO_5046322099" evidence="2">
    <location>
        <begin position="20"/>
        <end position="788"/>
    </location>
</feature>
<dbReference type="PROSITE" id="PS51257">
    <property type="entry name" value="PROKAR_LIPOPROTEIN"/>
    <property type="match status" value="1"/>
</dbReference>
<accession>A0ABW3B0Q5</accession>
<proteinExistence type="predicted"/>
<evidence type="ECO:0000313" key="3">
    <source>
        <dbReference type="EMBL" id="MFD0796204.1"/>
    </source>
</evidence>
<feature type="signal peptide" evidence="2">
    <location>
        <begin position="1"/>
        <end position="19"/>
    </location>
</feature>
<name>A0ABW3B0Q5_9FLAO</name>
<comment type="caution">
    <text evidence="3">The sequence shown here is derived from an EMBL/GenBank/DDBJ whole genome shotgun (WGS) entry which is preliminary data.</text>
</comment>
<keyword evidence="2" id="KW-0732">Signal</keyword>
<sequence length="788" mass="88609">MKKPMMVLICAMMAFSACNKDDDGPVKEPKNETVKPPKEETVEPPAVLTGVFRDSEVQGLSFSTTTQNGITNDKGEFTYLEGETVTFKVGELTLGSATGAALITPISLLQTVDASASIESHEVQNMAAFLQTLDKDADHSNGIEINASVVGAIGLPGIDFSVPIESTLADIVLNVAQNEGTALKIVYPGEAAENMAGALNIEYTASPNYTLTHFMPTLKAYFQSYDRNHTPASAVYKNTFDEEGKLLSTSIISRFSGKVFYDFTFSAYATNGQPTNGSYTQYNAASLNGGSFGFQTSMLDIELTYNADNQLATFTELRDGQRFNTNQFTAFDEENRPLAYFRDLAENDSDVTFTISLSFTYENGLIKTSGRDYYREETGEDYYYLDETQRDFTYTYNEYNNITVIDYPRSFEFTSILNGEENNSLLESVAKETFKYDSSQKLTSITKNEQGTNTDGSSFLQNSVSIFDENELLESQNYTSPNSETSIDYEAGLQVSYVSIFNGQVTREEEYGDDGSSVSTTYYYDVNGNLKDTIKREYNADFNLFNEVYTYFFEDGTVDAIYDLDYDANGNRIKETGLDANGDIFSVWYYEKNLLTRQDIYFEGEFDYYSEYTYNDTIELIALRNFWPDGELFGMIAYTYYPDGNWESLTYSDANGEVYLNDFYEYDEDGFLLRITGTGGNGITNYILFYENGVLVREEIYDDSGELVDVIEYNTTGKSSVLAQKRSNITANIVAMPAQNHTFVRETSAFNSTTISSQRRKNKVKIPTNNKHLQRASTRIQKIRMGTE</sequence>
<feature type="compositionally biased region" description="Basic and acidic residues" evidence="1">
    <location>
        <begin position="21"/>
        <end position="41"/>
    </location>
</feature>
<dbReference type="Gene3D" id="2.180.10.10">
    <property type="entry name" value="RHS repeat-associated core"/>
    <property type="match status" value="1"/>
</dbReference>
<gene>
    <name evidence="3" type="ORF">ACFQZJ_01930</name>
</gene>